<evidence type="ECO:0000313" key="5">
    <source>
        <dbReference type="Proteomes" id="UP001231370"/>
    </source>
</evidence>
<sequence length="303" mass="33562">MQHRILVVPPTLAQASPDAQSDSPSLGLLPMIFMGLSAVLLIALVGGGIYAKLELDKANKKVKFEDFKNKELQKKLKLALSTITKMEANPDLVHSREFNLDYLRMRMDEEVFHFAIVNQIKVKVKEQITIALRPTQAKEGKIGENNAASARKVSEVFDVTYETGEGSVIQKRVLFRIQINMTRLPTQATSKTIQDIIDCIETYLSPHPDPNWQPAIQGRLVNLHWDQKAKPTPLLVLEQLNEGSNVTFKTKTHAPSPTPPAGKTSRSSSSRTKSRSSGSRSSGKSSSSRSSGSRSRSQARRSK</sequence>
<dbReference type="RefSeq" id="WP_283763919.1">
    <property type="nucleotide sequence ID" value="NZ_JAQPOK010000131.1"/>
</dbReference>
<dbReference type="Proteomes" id="UP001231370">
    <property type="component" value="Unassembled WGS sequence"/>
</dbReference>
<evidence type="ECO:0000256" key="1">
    <source>
        <dbReference type="SAM" id="Coils"/>
    </source>
</evidence>
<keyword evidence="3" id="KW-1133">Transmembrane helix</keyword>
<reference evidence="4 5" key="1">
    <citation type="submission" date="2023-01" db="EMBL/GenBank/DDBJ databases">
        <title>Novel diversity within Roseofilum (Cyanobacteria; Desertifilaceae) from marine benthic mats with descriptions of four novel species.</title>
        <authorList>
            <person name="Wang Y."/>
            <person name="Berthold D.E."/>
            <person name="Hu J."/>
            <person name="Lefler F.W."/>
            <person name="Laughinghouse H.D. IV."/>
        </authorList>
    </citation>
    <scope>NUCLEOTIDE SEQUENCE [LARGE SCALE GENOMIC DNA]</scope>
    <source>
        <strain evidence="4 5">BLCC-M91</strain>
    </source>
</reference>
<feature type="region of interest" description="Disordered" evidence="2">
    <location>
        <begin position="248"/>
        <end position="303"/>
    </location>
</feature>
<proteinExistence type="predicted"/>
<accession>A0ABT7BN48</accession>
<dbReference type="EMBL" id="JAQPOK010000131">
    <property type="protein sequence ID" value="MDJ1180617.1"/>
    <property type="molecule type" value="Genomic_DNA"/>
</dbReference>
<gene>
    <name evidence="4" type="ORF">PJF56_17295</name>
</gene>
<keyword evidence="3" id="KW-0812">Transmembrane</keyword>
<feature type="transmembrane region" description="Helical" evidence="3">
    <location>
        <begin position="31"/>
        <end position="51"/>
    </location>
</feature>
<keyword evidence="1" id="KW-0175">Coiled coil</keyword>
<comment type="caution">
    <text evidence="4">The sequence shown here is derived from an EMBL/GenBank/DDBJ whole genome shotgun (WGS) entry which is preliminary data.</text>
</comment>
<evidence type="ECO:0000256" key="2">
    <source>
        <dbReference type="SAM" id="MobiDB-lite"/>
    </source>
</evidence>
<evidence type="ECO:0000313" key="4">
    <source>
        <dbReference type="EMBL" id="MDJ1180617.1"/>
    </source>
</evidence>
<organism evidence="4 5">
    <name type="scientific">Roseofilum halophilum BLCC-M91</name>
    <dbReference type="NCBI Taxonomy" id="3022259"/>
    <lineage>
        <taxon>Bacteria</taxon>
        <taxon>Bacillati</taxon>
        <taxon>Cyanobacteriota</taxon>
        <taxon>Cyanophyceae</taxon>
        <taxon>Desertifilales</taxon>
        <taxon>Desertifilaceae</taxon>
        <taxon>Roseofilum</taxon>
        <taxon>Roseofilum halophilum</taxon>
    </lineage>
</organism>
<feature type="coiled-coil region" evidence="1">
    <location>
        <begin position="55"/>
        <end position="89"/>
    </location>
</feature>
<name>A0ABT7BN48_9CYAN</name>
<keyword evidence="3" id="KW-0472">Membrane</keyword>
<evidence type="ECO:0000256" key="3">
    <source>
        <dbReference type="SAM" id="Phobius"/>
    </source>
</evidence>
<keyword evidence="5" id="KW-1185">Reference proteome</keyword>
<protein>
    <submittedName>
        <fullName evidence="4">Uncharacterized protein</fullName>
    </submittedName>
</protein>
<feature type="compositionally biased region" description="Low complexity" evidence="2">
    <location>
        <begin position="262"/>
        <end position="296"/>
    </location>
</feature>